<dbReference type="OrthoDB" id="6627061at2"/>
<evidence type="ECO:0008006" key="3">
    <source>
        <dbReference type="Google" id="ProtNLM"/>
    </source>
</evidence>
<evidence type="ECO:0000313" key="2">
    <source>
        <dbReference type="Proteomes" id="UP000717981"/>
    </source>
</evidence>
<sequence length="75" mass="8444">MHPNQVRARLMEQGLSYRQWALARGFDPHAVALVVRRYAGASTLPRGRQSYRILRDLSRTIGQEVTPGVLRGDGL</sequence>
<dbReference type="AlphaFoldDB" id="A0A921NW05"/>
<protein>
    <recommendedName>
        <fullName evidence="3">Phage-associated protein, BcepMu gp16 family</fullName>
    </recommendedName>
</protein>
<dbReference type="InterPro" id="IPR026365">
    <property type="entry name" value="BcepMu_gp16"/>
</dbReference>
<dbReference type="EMBL" id="PDWK01000001">
    <property type="protein sequence ID" value="KAF1691011.1"/>
    <property type="molecule type" value="Genomic_DNA"/>
</dbReference>
<dbReference type="NCBIfam" id="TIGR04111">
    <property type="entry name" value="BcepMu_gp16"/>
    <property type="match status" value="1"/>
</dbReference>
<evidence type="ECO:0000313" key="1">
    <source>
        <dbReference type="EMBL" id="KAF1691011.1"/>
    </source>
</evidence>
<accession>A0A921NW05</accession>
<reference evidence="1" key="1">
    <citation type="submission" date="2017-10" db="EMBL/GenBank/DDBJ databases">
        <title>Whole genome sequencing of members of genus Pseudoxanthomonas.</title>
        <authorList>
            <person name="Kumar S."/>
            <person name="Bansal K."/>
            <person name="Kaur A."/>
            <person name="Patil P."/>
            <person name="Sharma S."/>
            <person name="Patil P.B."/>
        </authorList>
    </citation>
    <scope>NUCLEOTIDE SEQUENCE</scope>
    <source>
        <strain evidence="1">DSM 22914</strain>
    </source>
</reference>
<dbReference type="RefSeq" id="WP_162123053.1">
    <property type="nucleotide sequence ID" value="NZ_PDWK01000001.1"/>
</dbReference>
<organism evidence="1 2">
    <name type="scientific">Pseudoxanthomonas taiwanensis</name>
    <dbReference type="NCBI Taxonomy" id="176598"/>
    <lineage>
        <taxon>Bacteria</taxon>
        <taxon>Pseudomonadati</taxon>
        <taxon>Pseudomonadota</taxon>
        <taxon>Gammaproteobacteria</taxon>
        <taxon>Lysobacterales</taxon>
        <taxon>Lysobacteraceae</taxon>
        <taxon>Pseudoxanthomonas</taxon>
    </lineage>
</organism>
<proteinExistence type="predicted"/>
<comment type="caution">
    <text evidence="1">The sequence shown here is derived from an EMBL/GenBank/DDBJ whole genome shotgun (WGS) entry which is preliminary data.</text>
</comment>
<dbReference type="Proteomes" id="UP000717981">
    <property type="component" value="Unassembled WGS sequence"/>
</dbReference>
<gene>
    <name evidence="1" type="ORF">CR938_00150</name>
</gene>
<name>A0A921NW05_9GAMM</name>
<keyword evidence="2" id="KW-1185">Reference proteome</keyword>